<evidence type="ECO:0000313" key="4">
    <source>
        <dbReference type="EMBL" id="AXY77943.1"/>
    </source>
</evidence>
<dbReference type="PANTHER" id="PTHR22901:SF0">
    <property type="entry name" value="SIALATE O-ACETYLESTERASE"/>
    <property type="match status" value="1"/>
</dbReference>
<keyword evidence="2" id="KW-0732">Signal</keyword>
<dbReference type="Pfam" id="PF03629">
    <property type="entry name" value="SASA"/>
    <property type="match status" value="1"/>
</dbReference>
<dbReference type="AlphaFoldDB" id="A0A3B7MWV2"/>
<name>A0A3B7MWV2_9BACT</name>
<dbReference type="InterPro" id="IPR005181">
    <property type="entry name" value="SASA"/>
</dbReference>
<dbReference type="InterPro" id="IPR039329">
    <property type="entry name" value="SIAE"/>
</dbReference>
<keyword evidence="1" id="KW-0378">Hydrolase</keyword>
<sequence length="536" mass="58931">MIIKMKHILLLAITCCLSSLLSKAQLKLPAIISDNMVLQSDIRVPIWGSALPGEKVRISFKGKTFTATTGSDSTWLVKLGTYPAGGPYEMKVKGNNEEKIISNIWIGEVWLASGQSNMEFGIQKDSRGAEAIANATDSLIHFFYVPMAASLTRQKDIAPVPNGSLNGKWIVCSPEVMAAKWAWNGFSAPAYYFAQQIRKTTNTPVGMIGSYKGGTPAQAWTSVEGLQQDTALARHIKKRQEIINNYETVQKEYPQKQAAFQEANKKWLTDSIGPRPQPPVAPNGGFGAPTNLFHAMIAPLIPYAMKGVIWYQGESNGDRLSDALEYETLFPRMIKDWRQQWGQGNFPFLFVQLTSHRPAAKTPSEGNWAWVREAQQKTLALPNTGMAVTTDIGDARDIHPTNKLDVGLRLALAAKAIVYRQSLVYEGPVYQSMQVKGNEIHIQFKNAGDGLRIKTDTIMSQAPSLSGFGIAAADGKFVWAKARIEGKKIIVSSDEVKDPVAVRYNWADNPPGNLINNIGLPAAPFRTDNWPASPGK</sequence>
<dbReference type="GO" id="GO:0001681">
    <property type="term" value="F:sialate O-acetylesterase activity"/>
    <property type="evidence" value="ECO:0007669"/>
    <property type="project" value="InterPro"/>
</dbReference>
<dbReference type="SUPFAM" id="SSF52266">
    <property type="entry name" value="SGNH hydrolase"/>
    <property type="match status" value="1"/>
</dbReference>
<feature type="domain" description="Sialate O-acetylesterase" evidence="3">
    <location>
        <begin position="304"/>
        <end position="413"/>
    </location>
</feature>
<evidence type="ECO:0000256" key="2">
    <source>
        <dbReference type="SAM" id="SignalP"/>
    </source>
</evidence>
<dbReference type="RefSeq" id="WP_119053816.1">
    <property type="nucleotide sequence ID" value="NZ_CP032157.1"/>
</dbReference>
<keyword evidence="5" id="KW-1185">Reference proteome</keyword>
<organism evidence="4 5">
    <name type="scientific">Paraflavitalea soli</name>
    <dbReference type="NCBI Taxonomy" id="2315862"/>
    <lineage>
        <taxon>Bacteria</taxon>
        <taxon>Pseudomonadati</taxon>
        <taxon>Bacteroidota</taxon>
        <taxon>Chitinophagia</taxon>
        <taxon>Chitinophagales</taxon>
        <taxon>Chitinophagaceae</taxon>
        <taxon>Paraflavitalea</taxon>
    </lineage>
</organism>
<dbReference type="Proteomes" id="UP000263900">
    <property type="component" value="Chromosome"/>
</dbReference>
<dbReference type="GO" id="GO:0005975">
    <property type="term" value="P:carbohydrate metabolic process"/>
    <property type="evidence" value="ECO:0007669"/>
    <property type="project" value="TreeGrafter"/>
</dbReference>
<dbReference type="EMBL" id="CP032157">
    <property type="protein sequence ID" value="AXY77943.1"/>
    <property type="molecule type" value="Genomic_DNA"/>
</dbReference>
<feature type="signal peptide" evidence="2">
    <location>
        <begin position="1"/>
        <end position="24"/>
    </location>
</feature>
<gene>
    <name evidence="4" type="ORF">D3H65_29860</name>
</gene>
<dbReference type="OrthoDB" id="9816001at2"/>
<feature type="chain" id="PRO_5017820201" evidence="2">
    <location>
        <begin position="25"/>
        <end position="536"/>
    </location>
</feature>
<dbReference type="InterPro" id="IPR036514">
    <property type="entry name" value="SGNH_hydro_sf"/>
</dbReference>
<reference evidence="4 5" key="1">
    <citation type="submission" date="2018-09" db="EMBL/GenBank/DDBJ databases">
        <title>Genome sequencing of strain 6GH32-13.</title>
        <authorList>
            <person name="Weon H.-Y."/>
            <person name="Heo J."/>
            <person name="Kwon S.-W."/>
        </authorList>
    </citation>
    <scope>NUCLEOTIDE SEQUENCE [LARGE SCALE GENOMIC DNA]</scope>
    <source>
        <strain evidence="4 5">5GH32-13</strain>
    </source>
</reference>
<dbReference type="PANTHER" id="PTHR22901">
    <property type="entry name" value="SIALATE O-ACETYLESTERASE"/>
    <property type="match status" value="1"/>
</dbReference>
<evidence type="ECO:0000259" key="3">
    <source>
        <dbReference type="Pfam" id="PF03629"/>
    </source>
</evidence>
<evidence type="ECO:0000256" key="1">
    <source>
        <dbReference type="ARBA" id="ARBA00022801"/>
    </source>
</evidence>
<dbReference type="Gene3D" id="3.40.50.1110">
    <property type="entry name" value="SGNH hydrolase"/>
    <property type="match status" value="1"/>
</dbReference>
<proteinExistence type="predicted"/>
<dbReference type="KEGG" id="pseg:D3H65_29860"/>
<protein>
    <submittedName>
        <fullName evidence="4">9-O-acetylesterase</fullName>
    </submittedName>
</protein>
<evidence type="ECO:0000313" key="5">
    <source>
        <dbReference type="Proteomes" id="UP000263900"/>
    </source>
</evidence>
<accession>A0A3B7MWV2</accession>